<feature type="compositionally biased region" description="Basic and acidic residues" evidence="1">
    <location>
        <begin position="399"/>
        <end position="408"/>
    </location>
</feature>
<dbReference type="SUPFAM" id="SSF50156">
    <property type="entry name" value="PDZ domain-like"/>
    <property type="match status" value="1"/>
</dbReference>
<dbReference type="SMART" id="SM00228">
    <property type="entry name" value="PDZ"/>
    <property type="match status" value="1"/>
</dbReference>
<accession>Q7UXX0</accession>
<dbReference type="KEGG" id="rba:RB1048"/>
<dbReference type="InParanoid" id="Q7UXX0"/>
<reference evidence="4 5" key="1">
    <citation type="journal article" date="2003" name="Proc. Natl. Acad. Sci. U.S.A.">
        <title>Complete genome sequence of the marine planctomycete Pirellula sp. strain 1.</title>
        <authorList>
            <person name="Gloeckner F.O."/>
            <person name="Kube M."/>
            <person name="Bauer M."/>
            <person name="Teeling H."/>
            <person name="Lombardot T."/>
            <person name="Ludwig W."/>
            <person name="Gade D."/>
            <person name="Beck A."/>
            <person name="Borzym K."/>
            <person name="Heitmann K."/>
            <person name="Rabus R."/>
            <person name="Schlesner H."/>
            <person name="Amann R."/>
            <person name="Reinhardt R."/>
        </authorList>
    </citation>
    <scope>NUCLEOTIDE SEQUENCE [LARGE SCALE GENOMIC DNA]</scope>
    <source>
        <strain evidence="5">DSM 10527 / NCIMB 13988 / SH1</strain>
    </source>
</reference>
<gene>
    <name evidence="4" type="ordered locus">RB1048</name>
</gene>
<evidence type="ECO:0000313" key="4">
    <source>
        <dbReference type="EMBL" id="CAD71881.1"/>
    </source>
</evidence>
<keyword evidence="5" id="KW-1185">Reference proteome</keyword>
<evidence type="ECO:0000313" key="5">
    <source>
        <dbReference type="Proteomes" id="UP000001025"/>
    </source>
</evidence>
<evidence type="ECO:0000259" key="3">
    <source>
        <dbReference type="SMART" id="SM00228"/>
    </source>
</evidence>
<dbReference type="PATRIC" id="fig|243090.15.peg.486"/>
<evidence type="ECO:0000256" key="2">
    <source>
        <dbReference type="SAM" id="SignalP"/>
    </source>
</evidence>
<protein>
    <recommendedName>
        <fullName evidence="3">PDZ domain-containing protein</fullName>
    </recommendedName>
</protein>
<dbReference type="Gene3D" id="2.30.42.10">
    <property type="match status" value="1"/>
</dbReference>
<feature type="domain" description="PDZ" evidence="3">
    <location>
        <begin position="301"/>
        <end position="371"/>
    </location>
</feature>
<dbReference type="InterPro" id="IPR001478">
    <property type="entry name" value="PDZ"/>
</dbReference>
<dbReference type="EMBL" id="BX294134">
    <property type="protein sequence ID" value="CAD71881.1"/>
    <property type="molecule type" value="Genomic_DNA"/>
</dbReference>
<dbReference type="HOGENOM" id="CLU_674171_0_0_0"/>
<name>Q7UXX0_RHOBA</name>
<dbReference type="STRING" id="243090.RB1048"/>
<feature type="chain" id="PRO_5004295683" description="PDZ domain-containing protein" evidence="2">
    <location>
        <begin position="33"/>
        <end position="408"/>
    </location>
</feature>
<organism evidence="4 5">
    <name type="scientific">Rhodopirellula baltica (strain DSM 10527 / NCIMB 13988 / SH1)</name>
    <dbReference type="NCBI Taxonomy" id="243090"/>
    <lineage>
        <taxon>Bacteria</taxon>
        <taxon>Pseudomonadati</taxon>
        <taxon>Planctomycetota</taxon>
        <taxon>Planctomycetia</taxon>
        <taxon>Pirellulales</taxon>
        <taxon>Pirellulaceae</taxon>
        <taxon>Rhodopirellula</taxon>
    </lineage>
</organism>
<proteinExistence type="predicted"/>
<sequence length="408" mass="45384">MRNQRRCRRPRSAMFLCLLSCFVFLHSTHAEEQPGIVRVPFDFNGRQIGIDVEWDFKTVHFLFDTGASRHMLEWKLLKTFPQRRKVEIGISQAGLPLGKLPASALEDTPFAEFANGNDVFFHSTAEIERGLGAECSGLIAIPLNSGKSWALNFSKEVIEAPASPETHSGDPFEMTTKRDKFGRIYFTNIGLHHWKSGFLVDTGSSSAVTVVPSVFGELAESGELYDVHAVMISRLAESKETRRGILKRLSFCGFQFENVPVVESTSNKIGTQLLSRFDWVFKDNLALGFPRESVSESFQVDRSGLTLDREGVFVRVHSVEVGSAADLAGLRRSDIVVSIDSENVVASELPSIRRHMATYDDTIEFVVVRAGEGILRRSLKNPEADLLSADNKSSLQNDTRSDGPKNPE</sequence>
<dbReference type="Proteomes" id="UP000001025">
    <property type="component" value="Chromosome"/>
</dbReference>
<dbReference type="InterPro" id="IPR036034">
    <property type="entry name" value="PDZ_sf"/>
</dbReference>
<dbReference type="EnsemblBacteria" id="CAD71881">
    <property type="protein sequence ID" value="CAD71881"/>
    <property type="gene ID" value="RB1048"/>
</dbReference>
<evidence type="ECO:0000256" key="1">
    <source>
        <dbReference type="SAM" id="MobiDB-lite"/>
    </source>
</evidence>
<keyword evidence="2" id="KW-0732">Signal</keyword>
<dbReference type="eggNOG" id="COG0793">
    <property type="taxonomic scope" value="Bacteria"/>
</dbReference>
<feature type="signal peptide" evidence="2">
    <location>
        <begin position="1"/>
        <end position="32"/>
    </location>
</feature>
<dbReference type="AlphaFoldDB" id="Q7UXX0"/>
<feature type="region of interest" description="Disordered" evidence="1">
    <location>
        <begin position="386"/>
        <end position="408"/>
    </location>
</feature>